<dbReference type="PANTHER" id="PTHR46268">
    <property type="entry name" value="STRESS RESPONSE PROTEIN NHAX"/>
    <property type="match status" value="1"/>
</dbReference>
<evidence type="ECO:0000313" key="3">
    <source>
        <dbReference type="EMBL" id="GAA4012349.1"/>
    </source>
</evidence>
<dbReference type="EMBL" id="BAAAZE010000001">
    <property type="protein sequence ID" value="GAA4012349.1"/>
    <property type="molecule type" value="Genomic_DNA"/>
</dbReference>
<comment type="caution">
    <text evidence="3">The sequence shown here is derived from an EMBL/GenBank/DDBJ whole genome shotgun (WGS) entry which is preliminary data.</text>
</comment>
<dbReference type="RefSeq" id="WP_344761384.1">
    <property type="nucleotide sequence ID" value="NZ_BAAAZE010000001.1"/>
</dbReference>
<accession>A0ABP7SJE9</accession>
<organism evidence="3 4">
    <name type="scientific">Actimicrobium antarcticum</name>
    <dbReference type="NCBI Taxonomy" id="1051899"/>
    <lineage>
        <taxon>Bacteria</taxon>
        <taxon>Pseudomonadati</taxon>
        <taxon>Pseudomonadota</taxon>
        <taxon>Betaproteobacteria</taxon>
        <taxon>Burkholderiales</taxon>
        <taxon>Oxalobacteraceae</taxon>
        <taxon>Actimicrobium</taxon>
    </lineage>
</organism>
<dbReference type="InterPro" id="IPR006015">
    <property type="entry name" value="Universal_stress_UspA"/>
</dbReference>
<gene>
    <name evidence="3" type="ORF">GCM10022212_02450</name>
</gene>
<keyword evidence="4" id="KW-1185">Reference proteome</keyword>
<evidence type="ECO:0000313" key="4">
    <source>
        <dbReference type="Proteomes" id="UP001501353"/>
    </source>
</evidence>
<evidence type="ECO:0000256" key="1">
    <source>
        <dbReference type="ARBA" id="ARBA00008791"/>
    </source>
</evidence>
<reference evidence="4" key="1">
    <citation type="journal article" date="2019" name="Int. J. Syst. Evol. Microbiol.">
        <title>The Global Catalogue of Microorganisms (GCM) 10K type strain sequencing project: providing services to taxonomists for standard genome sequencing and annotation.</title>
        <authorList>
            <consortium name="The Broad Institute Genomics Platform"/>
            <consortium name="The Broad Institute Genome Sequencing Center for Infectious Disease"/>
            <person name="Wu L."/>
            <person name="Ma J."/>
        </authorList>
    </citation>
    <scope>NUCLEOTIDE SEQUENCE [LARGE SCALE GENOMIC DNA]</scope>
    <source>
        <strain evidence="4">JCM 16673</strain>
    </source>
</reference>
<dbReference type="SUPFAM" id="SSF52402">
    <property type="entry name" value="Adenine nucleotide alpha hydrolases-like"/>
    <property type="match status" value="1"/>
</dbReference>
<proteinExistence type="inferred from homology"/>
<dbReference type="InterPro" id="IPR006016">
    <property type="entry name" value="UspA"/>
</dbReference>
<dbReference type="Pfam" id="PF00582">
    <property type="entry name" value="Usp"/>
    <property type="match status" value="1"/>
</dbReference>
<dbReference type="InterPro" id="IPR014729">
    <property type="entry name" value="Rossmann-like_a/b/a_fold"/>
</dbReference>
<dbReference type="PANTHER" id="PTHR46268:SF6">
    <property type="entry name" value="UNIVERSAL STRESS PROTEIN UP12"/>
    <property type="match status" value="1"/>
</dbReference>
<feature type="domain" description="UspA" evidence="2">
    <location>
        <begin position="1"/>
        <end position="145"/>
    </location>
</feature>
<dbReference type="Gene3D" id="3.40.50.620">
    <property type="entry name" value="HUPs"/>
    <property type="match status" value="1"/>
</dbReference>
<evidence type="ECO:0000259" key="2">
    <source>
        <dbReference type="Pfam" id="PF00582"/>
    </source>
</evidence>
<dbReference type="CDD" id="cd00293">
    <property type="entry name" value="USP-like"/>
    <property type="match status" value="1"/>
</dbReference>
<comment type="similarity">
    <text evidence="1">Belongs to the universal stress protein A family.</text>
</comment>
<dbReference type="Proteomes" id="UP001501353">
    <property type="component" value="Unassembled WGS sequence"/>
</dbReference>
<name>A0ABP7SJE9_9BURK</name>
<dbReference type="PRINTS" id="PR01438">
    <property type="entry name" value="UNVRSLSTRESS"/>
</dbReference>
<sequence length="145" mass="15621">MFKTILVPTDGSALSDKAITAAIEFARLTGGKIIGLSVAEPYPYSPLSEGAMTNDSAEYEEKMRQMARAHVLKIADAASAAGLQYSTYVTESFSPYEEIIDVAAKQGCDVIFMASHGRKGLNKLFVGSETQKVLGHTTIPVLVFR</sequence>
<protein>
    <submittedName>
        <fullName evidence="3">Universal stress protein</fullName>
    </submittedName>
</protein>